<dbReference type="GO" id="GO:0005737">
    <property type="term" value="C:cytoplasm"/>
    <property type="evidence" value="ECO:0007669"/>
    <property type="project" value="UniProtKB-SubCell"/>
</dbReference>
<dbReference type="SUPFAM" id="SSF110942">
    <property type="entry name" value="HSP90 C-terminal domain"/>
    <property type="match status" value="1"/>
</dbReference>
<evidence type="ECO:0000313" key="11">
    <source>
        <dbReference type="EMBL" id="RFF30406.1"/>
    </source>
</evidence>
<dbReference type="Gene3D" id="1.20.120.790">
    <property type="entry name" value="Heat shock protein 90, C-terminal domain"/>
    <property type="match status" value="1"/>
</dbReference>
<dbReference type="SMART" id="SM00387">
    <property type="entry name" value="HATPase_c"/>
    <property type="match status" value="1"/>
</dbReference>
<dbReference type="FunFam" id="3.40.50.11260:FF:000005">
    <property type="entry name" value="Heat shock protein 90"/>
    <property type="match status" value="1"/>
</dbReference>
<dbReference type="Gene3D" id="3.40.50.11260">
    <property type="match status" value="1"/>
</dbReference>
<evidence type="ECO:0000256" key="1">
    <source>
        <dbReference type="ARBA" id="ARBA00004496"/>
    </source>
</evidence>
<dbReference type="NCBIfam" id="NF003555">
    <property type="entry name" value="PRK05218.1"/>
    <property type="match status" value="1"/>
</dbReference>
<dbReference type="InterPro" id="IPR003594">
    <property type="entry name" value="HATPase_dom"/>
</dbReference>
<dbReference type="InterPro" id="IPR001404">
    <property type="entry name" value="Hsp90_fam"/>
</dbReference>
<dbReference type="SUPFAM" id="SSF54211">
    <property type="entry name" value="Ribosomal protein S5 domain 2-like"/>
    <property type="match status" value="1"/>
</dbReference>
<evidence type="ECO:0000256" key="9">
    <source>
        <dbReference type="PIRSR" id="PIRSR002583-1"/>
    </source>
</evidence>
<feature type="binding site" evidence="9">
    <location>
        <position position="88"/>
    </location>
    <ligand>
        <name>ATP</name>
        <dbReference type="ChEBI" id="CHEBI:30616"/>
    </ligand>
</feature>
<gene>
    <name evidence="8 11" type="primary">htpG</name>
    <name evidence="11" type="ORF">DZC52_07945</name>
</gene>
<dbReference type="InterPro" id="IPR037196">
    <property type="entry name" value="HSP90_C"/>
</dbReference>
<dbReference type="InterPro" id="IPR019805">
    <property type="entry name" value="Heat_shock_protein_90_CS"/>
</dbReference>
<comment type="subunit">
    <text evidence="8">Homodimer.</text>
</comment>
<feature type="binding site" evidence="9">
    <location>
        <position position="96"/>
    </location>
    <ligand>
        <name>ATP</name>
        <dbReference type="ChEBI" id="CHEBI:30616"/>
    </ligand>
</feature>
<keyword evidence="4 8" id="KW-0547">Nucleotide-binding</keyword>
<organism evidence="11 12">
    <name type="scientific">Wenzhouxiangella sediminis</name>
    <dbReference type="NCBI Taxonomy" id="1792836"/>
    <lineage>
        <taxon>Bacteria</taxon>
        <taxon>Pseudomonadati</taxon>
        <taxon>Pseudomonadota</taxon>
        <taxon>Gammaproteobacteria</taxon>
        <taxon>Chromatiales</taxon>
        <taxon>Wenzhouxiangellaceae</taxon>
        <taxon>Wenzhouxiangella</taxon>
    </lineage>
</organism>
<dbReference type="FunFam" id="3.30.565.10:FF:000009">
    <property type="entry name" value="Molecular chaperone HtpG"/>
    <property type="match status" value="1"/>
</dbReference>
<dbReference type="PROSITE" id="PS00298">
    <property type="entry name" value="HSP90"/>
    <property type="match status" value="1"/>
</dbReference>
<keyword evidence="7 8" id="KW-0143">Chaperone</keyword>
<feature type="binding site" evidence="9">
    <location>
        <position position="177"/>
    </location>
    <ligand>
        <name>ATP</name>
        <dbReference type="ChEBI" id="CHEBI:30616"/>
    </ligand>
</feature>
<dbReference type="InterPro" id="IPR020575">
    <property type="entry name" value="Hsp90_N"/>
</dbReference>
<dbReference type="Proteomes" id="UP000260351">
    <property type="component" value="Unassembled WGS sequence"/>
</dbReference>
<comment type="caution">
    <text evidence="8">Lacks conserved residue(s) required for the propagation of feature annotation.</text>
</comment>
<feature type="binding site" evidence="9">
    <location>
        <begin position="125"/>
        <end position="130"/>
    </location>
    <ligand>
        <name>ATP</name>
        <dbReference type="ChEBI" id="CHEBI:30616"/>
    </ligand>
</feature>
<dbReference type="RefSeq" id="WP_116650599.1">
    <property type="nucleotide sequence ID" value="NZ_QUZK01000035.1"/>
</dbReference>
<name>A0A3E1K8J2_9GAMM</name>
<dbReference type="CDD" id="cd16927">
    <property type="entry name" value="HATPase_Hsp90-like"/>
    <property type="match status" value="1"/>
</dbReference>
<feature type="region of interest" description="A; substrate-binding" evidence="8">
    <location>
        <begin position="1"/>
        <end position="339"/>
    </location>
</feature>
<feature type="binding site" evidence="9">
    <location>
        <position position="37"/>
    </location>
    <ligand>
        <name>ATP</name>
        <dbReference type="ChEBI" id="CHEBI:30616"/>
    </ligand>
</feature>
<keyword evidence="6 8" id="KW-0346">Stress response</keyword>
<comment type="caution">
    <text evidence="11">The sequence shown here is derived from an EMBL/GenBank/DDBJ whole genome shotgun (WGS) entry which is preliminary data.</text>
</comment>
<evidence type="ECO:0000256" key="6">
    <source>
        <dbReference type="ARBA" id="ARBA00023016"/>
    </source>
</evidence>
<dbReference type="Gene3D" id="3.30.565.10">
    <property type="entry name" value="Histidine kinase-like ATPase, C-terminal domain"/>
    <property type="match status" value="1"/>
</dbReference>
<dbReference type="PIRSF" id="PIRSF002583">
    <property type="entry name" value="Hsp90"/>
    <property type="match status" value="1"/>
</dbReference>
<keyword evidence="3 8" id="KW-0963">Cytoplasm</keyword>
<dbReference type="Gene3D" id="3.30.230.80">
    <property type="match status" value="1"/>
</dbReference>
<evidence type="ECO:0000256" key="8">
    <source>
        <dbReference type="HAMAP-Rule" id="MF_00505"/>
    </source>
</evidence>
<dbReference type="InterPro" id="IPR020568">
    <property type="entry name" value="Ribosomal_Su5_D2-typ_SF"/>
</dbReference>
<dbReference type="Pfam" id="PF00183">
    <property type="entry name" value="HSP90"/>
    <property type="match status" value="1"/>
</dbReference>
<feature type="binding site" evidence="9">
    <location>
        <begin position="103"/>
        <end position="104"/>
    </location>
    <ligand>
        <name>ATP</name>
        <dbReference type="ChEBI" id="CHEBI:30616"/>
    </ligand>
</feature>
<dbReference type="GO" id="GO:0005524">
    <property type="term" value="F:ATP binding"/>
    <property type="evidence" value="ECO:0007669"/>
    <property type="project" value="UniProtKB-UniRule"/>
</dbReference>
<dbReference type="PRINTS" id="PR00775">
    <property type="entry name" value="HEATSHOCK90"/>
</dbReference>
<feature type="domain" description="Histidine kinase/HSP90-like ATPase" evidence="10">
    <location>
        <begin position="30"/>
        <end position="187"/>
    </location>
</feature>
<evidence type="ECO:0000313" key="12">
    <source>
        <dbReference type="Proteomes" id="UP000260351"/>
    </source>
</evidence>
<dbReference type="SUPFAM" id="SSF55874">
    <property type="entry name" value="ATPase domain of HSP90 chaperone/DNA topoisomerase II/histidine kinase"/>
    <property type="match status" value="1"/>
</dbReference>
<evidence type="ECO:0000256" key="4">
    <source>
        <dbReference type="ARBA" id="ARBA00022741"/>
    </source>
</evidence>
<dbReference type="Pfam" id="PF13589">
    <property type="entry name" value="HATPase_c_3"/>
    <property type="match status" value="1"/>
</dbReference>
<keyword evidence="5 8" id="KW-0067">ATP-binding</keyword>
<evidence type="ECO:0000256" key="3">
    <source>
        <dbReference type="ARBA" id="ARBA00022490"/>
    </source>
</evidence>
<comment type="similarity">
    <text evidence="2 8">Belongs to the heat shock protein 90 family.</text>
</comment>
<evidence type="ECO:0000256" key="5">
    <source>
        <dbReference type="ARBA" id="ARBA00022840"/>
    </source>
</evidence>
<feature type="binding site" evidence="9">
    <location>
        <position position="83"/>
    </location>
    <ligand>
        <name>ATP</name>
        <dbReference type="ChEBI" id="CHEBI:30616"/>
    </ligand>
</feature>
<comment type="function">
    <text evidence="8">Molecular chaperone. Has ATPase activity.</text>
</comment>
<feature type="binding site" evidence="9">
    <location>
        <position position="339"/>
    </location>
    <ligand>
        <name>ATP</name>
        <dbReference type="ChEBI" id="CHEBI:30616"/>
    </ligand>
</feature>
<evidence type="ECO:0000256" key="2">
    <source>
        <dbReference type="ARBA" id="ARBA00008239"/>
    </source>
</evidence>
<dbReference type="OrthoDB" id="9802640at2"/>
<dbReference type="HAMAP" id="MF_00505">
    <property type="entry name" value="HSP90"/>
    <property type="match status" value="1"/>
</dbReference>
<dbReference type="GO" id="GO:0051082">
    <property type="term" value="F:unfolded protein binding"/>
    <property type="evidence" value="ECO:0007669"/>
    <property type="project" value="UniProtKB-UniRule"/>
</dbReference>
<protein>
    <recommendedName>
        <fullName evidence="8">Chaperone protein HtpG</fullName>
    </recommendedName>
    <alternativeName>
        <fullName evidence="8">Heat shock protein HtpG</fullName>
    </alternativeName>
    <alternativeName>
        <fullName evidence="8">High temperature protein G</fullName>
    </alternativeName>
</protein>
<evidence type="ECO:0000256" key="7">
    <source>
        <dbReference type="ARBA" id="ARBA00023186"/>
    </source>
</evidence>
<dbReference type="InterPro" id="IPR036890">
    <property type="entry name" value="HATPase_C_sf"/>
</dbReference>
<accession>A0A3E1K8J2</accession>
<dbReference type="GO" id="GO:0016887">
    <property type="term" value="F:ATP hydrolysis activity"/>
    <property type="evidence" value="ECO:0007669"/>
    <property type="project" value="InterPro"/>
</dbReference>
<proteinExistence type="inferred from homology"/>
<feature type="binding site" evidence="9">
    <location>
        <position position="41"/>
    </location>
    <ligand>
        <name>ATP</name>
        <dbReference type="ChEBI" id="CHEBI:30616"/>
    </ligand>
</feature>
<feature type="region of interest" description="C" evidence="8">
    <location>
        <begin position="547"/>
        <end position="634"/>
    </location>
</feature>
<evidence type="ECO:0000259" key="10">
    <source>
        <dbReference type="SMART" id="SM00387"/>
    </source>
</evidence>
<comment type="subcellular location">
    <subcellularLocation>
        <location evidence="1 8">Cytoplasm</location>
    </subcellularLocation>
</comment>
<dbReference type="PANTHER" id="PTHR11528">
    <property type="entry name" value="HEAT SHOCK PROTEIN 90 FAMILY MEMBER"/>
    <property type="match status" value="1"/>
</dbReference>
<dbReference type="GO" id="GO:0140662">
    <property type="term" value="F:ATP-dependent protein folding chaperone"/>
    <property type="evidence" value="ECO:0007669"/>
    <property type="project" value="InterPro"/>
</dbReference>
<sequence>MSEANAPETRRFDTEVHQLLKLMINALYSNREIFLRELISNASDACDKLRFEALTNESLKGLDQDLAVDVRFDAEAGTLTVCDRGIGMSREEVIDNLGTIARSGTKQFLESLSGDKQKDAALIGQFGVGFYSAFIVASEVSVETRRADEPAAKAVRWTSSGEGEYQLEPIEREAQGTTITLTLRDEHKDLLSEWQLKRIIRHYSNHIAFPIRLSEAGKDEAKDEAPETVNDSKALWARAKSELSDEDYQEFYTSLTGDEEKPLSWAHHHVEGSQRYSLLLYLPSQAPFDMLINRDEREGVKLYIQRVFIMDAAEQVVPRYLRFMRGVIDSADLPLNISREILQDDPLLKKIRATVIKRSLDLIERLAEEGGEAWEKFHTAFGSVLKEGVIEDFEQRERIASLLRFASSKSDDEGVGLDAYIDNMAEGQDTIWYLTADSLKVAKNSPHLEAFRKRGIEVLLLTDRIDEWLVAHLHEYKGKQLKSAASGKLDLDTDEAEPDESAKTLAGRIKQVLGEQVGNVTAGSRLTDSPGCIVSDDNAMSLQMQKMLRQAGQDVPDSKPDLEINAGHPLLQAMADETDEARFGELSQLLFDQALLAEGGELADPAGYVRRVNALLVNALGGKGESSEDDAASA</sequence>
<dbReference type="EMBL" id="QUZK01000035">
    <property type="protein sequence ID" value="RFF30406.1"/>
    <property type="molecule type" value="Genomic_DNA"/>
</dbReference>
<dbReference type="AlphaFoldDB" id="A0A3E1K8J2"/>
<keyword evidence="12" id="KW-1185">Reference proteome</keyword>
<reference evidence="11 12" key="1">
    <citation type="submission" date="2018-08" db="EMBL/GenBank/DDBJ databases">
        <title>Wenzhouxiangella salilacus sp. nov., a novel bacterium isolated from a saline lake in Xinjiang Province, China.</title>
        <authorList>
            <person name="Han S."/>
        </authorList>
    </citation>
    <scope>NUCLEOTIDE SEQUENCE [LARGE SCALE GENOMIC DNA]</scope>
    <source>
        <strain evidence="11 12">XDB06</strain>
    </source>
</reference>